<keyword evidence="2" id="KW-1185">Reference proteome</keyword>
<accession>A0A3Q8RPL3</accession>
<reference evidence="1 2" key="1">
    <citation type="submission" date="2018-09" db="EMBL/GenBank/DDBJ databases">
        <title>Insights into the microbiota of Asian seabass (Lates calcarifer) with tenacibaculosis symptoms and description of sp. nov. Tenacibaculum singaporense.</title>
        <authorList>
            <person name="Miyake S."/>
            <person name="Soh M."/>
            <person name="Azman M.N."/>
            <person name="Ngoh S.Y."/>
            <person name="Orban L."/>
        </authorList>
    </citation>
    <scope>NUCLEOTIDE SEQUENCE [LARGE SCALE GENOMIC DNA]</scope>
    <source>
        <strain evidence="1 2">DSM 106434</strain>
    </source>
</reference>
<dbReference type="AlphaFoldDB" id="A0A3Q8RPL3"/>
<dbReference type="EMBL" id="CP032548">
    <property type="protein sequence ID" value="AZJ34854.1"/>
    <property type="molecule type" value="Genomic_DNA"/>
</dbReference>
<gene>
    <name evidence="1" type="ORF">D6T69_04665</name>
</gene>
<sequence length="67" mass="8244">MKIQLTLKPSQRRRRGSKTKTNKFLFFPLIFRGEFYWLERVTIKKNFNGRSFMITDIIRHKKQLIIK</sequence>
<evidence type="ECO:0000313" key="2">
    <source>
        <dbReference type="Proteomes" id="UP000274593"/>
    </source>
</evidence>
<dbReference type="Proteomes" id="UP000274593">
    <property type="component" value="Chromosome"/>
</dbReference>
<protein>
    <submittedName>
        <fullName evidence="1">Uncharacterized protein</fullName>
    </submittedName>
</protein>
<evidence type="ECO:0000313" key="1">
    <source>
        <dbReference type="EMBL" id="AZJ34854.1"/>
    </source>
</evidence>
<name>A0A3Q8RPL3_9FLAO</name>
<proteinExistence type="predicted"/>
<dbReference type="KEGG" id="tsig:D6T69_04665"/>
<organism evidence="1 2">
    <name type="scientific">Tenacibaculum singaporense</name>
    <dbReference type="NCBI Taxonomy" id="2358479"/>
    <lineage>
        <taxon>Bacteria</taxon>
        <taxon>Pseudomonadati</taxon>
        <taxon>Bacteroidota</taxon>
        <taxon>Flavobacteriia</taxon>
        <taxon>Flavobacteriales</taxon>
        <taxon>Flavobacteriaceae</taxon>
        <taxon>Tenacibaculum</taxon>
    </lineage>
</organism>